<evidence type="ECO:0000313" key="4">
    <source>
        <dbReference type="Proteomes" id="UP000594263"/>
    </source>
</evidence>
<evidence type="ECO:0000313" key="3">
    <source>
        <dbReference type="EnsemblPlants" id="Kaladp0059s0028.1.v1.1.CDS.1"/>
    </source>
</evidence>
<dbReference type="GO" id="GO:0043565">
    <property type="term" value="F:sequence-specific DNA binding"/>
    <property type="evidence" value="ECO:0007669"/>
    <property type="project" value="InterPro"/>
</dbReference>
<name>A0A7N0UAA2_KALFE</name>
<protein>
    <recommendedName>
        <fullName evidence="2">DOG1 domain-containing protein</fullName>
    </recommendedName>
</protein>
<dbReference type="InterPro" id="IPR051886">
    <property type="entry name" value="Seed_Dev/Stress_Resp_Reg"/>
</dbReference>
<dbReference type="AlphaFoldDB" id="A0A7N0UAA2"/>
<evidence type="ECO:0000256" key="1">
    <source>
        <dbReference type="SAM" id="Coils"/>
    </source>
</evidence>
<organism evidence="3 4">
    <name type="scientific">Kalanchoe fedtschenkoi</name>
    <name type="common">Lavender scallops</name>
    <name type="synonym">South American air plant</name>
    <dbReference type="NCBI Taxonomy" id="63787"/>
    <lineage>
        <taxon>Eukaryota</taxon>
        <taxon>Viridiplantae</taxon>
        <taxon>Streptophyta</taxon>
        <taxon>Embryophyta</taxon>
        <taxon>Tracheophyta</taxon>
        <taxon>Spermatophyta</taxon>
        <taxon>Magnoliopsida</taxon>
        <taxon>eudicotyledons</taxon>
        <taxon>Gunneridae</taxon>
        <taxon>Pentapetalae</taxon>
        <taxon>Saxifragales</taxon>
        <taxon>Crassulaceae</taxon>
        <taxon>Kalanchoe</taxon>
    </lineage>
</organism>
<feature type="coiled-coil region" evidence="1">
    <location>
        <begin position="119"/>
        <end position="146"/>
    </location>
</feature>
<feature type="domain" description="DOG1" evidence="2">
    <location>
        <begin position="9"/>
        <end position="232"/>
    </location>
</feature>
<evidence type="ECO:0000259" key="2">
    <source>
        <dbReference type="PROSITE" id="PS51806"/>
    </source>
</evidence>
<dbReference type="PANTHER" id="PTHR46354:SF13">
    <property type="entry name" value="PROTEIN DOG1-LIKE 4"/>
    <property type="match status" value="1"/>
</dbReference>
<sequence>MHRSNPNAASTFGAFFDGWLIRQEAFLEELQSTIDHPDPKESAEDEAARLGELVARVSAHYQEYYHAKSRAAQDSIFLVFSPTWLTPFEKTFLWIAGFKPGLAFHLVTTFVPDLEAGQRSRLEEARAESRLEERELSEELARIQETIAAPPMLELARRAAVAVDGEQAGLESALDALKQGLEMLLECADFLRLKTVMRIMEILQSSQNVIFFAAVARFQLQVRRWGLEREAAAAATG</sequence>
<accession>A0A7N0UAA2</accession>
<keyword evidence="1" id="KW-0175">Coiled coil</keyword>
<dbReference type="OMA" id="MSHINVF"/>
<dbReference type="EnsemblPlants" id="Kaladp0059s0028.1.v1.1">
    <property type="protein sequence ID" value="Kaladp0059s0028.1.v1.1.CDS.1"/>
    <property type="gene ID" value="Kaladp0059s0028.v1.1"/>
</dbReference>
<reference evidence="3" key="1">
    <citation type="submission" date="2021-01" db="UniProtKB">
        <authorList>
            <consortium name="EnsemblPlants"/>
        </authorList>
    </citation>
    <scope>IDENTIFICATION</scope>
</reference>
<dbReference type="Pfam" id="PF14144">
    <property type="entry name" value="DOG1"/>
    <property type="match status" value="1"/>
</dbReference>
<dbReference type="GO" id="GO:0006351">
    <property type="term" value="P:DNA-templated transcription"/>
    <property type="evidence" value="ECO:0007669"/>
    <property type="project" value="InterPro"/>
</dbReference>
<dbReference type="PANTHER" id="PTHR46354">
    <property type="entry name" value="DOG1 DOMAIN-CONTAINING PROTEIN"/>
    <property type="match status" value="1"/>
</dbReference>
<dbReference type="PROSITE" id="PS51806">
    <property type="entry name" value="DOG1"/>
    <property type="match status" value="1"/>
</dbReference>
<dbReference type="Gramene" id="Kaladp0059s0028.1.v1.1">
    <property type="protein sequence ID" value="Kaladp0059s0028.1.v1.1.CDS.1"/>
    <property type="gene ID" value="Kaladp0059s0028.v1.1"/>
</dbReference>
<dbReference type="InterPro" id="IPR025422">
    <property type="entry name" value="TGA_domain"/>
</dbReference>
<dbReference type="Proteomes" id="UP000594263">
    <property type="component" value="Unplaced"/>
</dbReference>
<proteinExistence type="predicted"/>
<keyword evidence="4" id="KW-1185">Reference proteome</keyword>